<dbReference type="EMBL" id="HE575320">
    <property type="protein sequence ID" value="CCC91322.1"/>
    <property type="molecule type" value="Genomic_DNA"/>
</dbReference>
<keyword evidence="7" id="KW-0963">Cytoplasm</keyword>
<comment type="pathway">
    <text evidence="3">Purine metabolism; AMP biosynthesis via salvage pathway; AMP from adenine: step 1/1.</text>
</comment>
<sequence length="158" mass="17199">MGAEGPTHVIGVEARGYIIGAPLAVALNIPFVAARVTKRFPSSFIPEDESLGYLPMSRSIRNDSIPPRSRVIIVDDFIGTGNTMLAALRITDIVAAKVVEVLTVCDVASLQGIVKIRRSDDGIFGETPIFSLIHFNLSPQEAIEQLEFVNTHLTRSRL</sequence>
<keyword evidence="8" id="KW-0328">Glycosyltransferase</keyword>
<dbReference type="SUPFAM" id="SSF53271">
    <property type="entry name" value="PRTase-like"/>
    <property type="match status" value="1"/>
</dbReference>
<evidence type="ECO:0000256" key="4">
    <source>
        <dbReference type="ARBA" id="ARBA00008391"/>
    </source>
</evidence>
<gene>
    <name evidence="12" type="ORF">TCIL3000_7_1260</name>
</gene>
<dbReference type="Gene3D" id="3.40.50.2020">
    <property type="match status" value="1"/>
</dbReference>
<evidence type="ECO:0000256" key="2">
    <source>
        <dbReference type="ARBA" id="ARBA00004496"/>
    </source>
</evidence>
<dbReference type="AlphaFoldDB" id="G0UPL1"/>
<evidence type="ECO:0000256" key="10">
    <source>
        <dbReference type="ARBA" id="ARBA00022726"/>
    </source>
</evidence>
<comment type="subunit">
    <text evidence="5">Homodimer.</text>
</comment>
<dbReference type="EC" id="2.4.2.7" evidence="6"/>
<evidence type="ECO:0000259" key="11">
    <source>
        <dbReference type="Pfam" id="PF00156"/>
    </source>
</evidence>
<dbReference type="PANTHER" id="PTHR11776:SF7">
    <property type="entry name" value="PHOSPHORIBOSYLTRANSFERASE DOMAIN-CONTAINING PROTEIN"/>
    <property type="match status" value="1"/>
</dbReference>
<comment type="subcellular location">
    <subcellularLocation>
        <location evidence="2">Cytoplasm</location>
    </subcellularLocation>
</comment>
<keyword evidence="10" id="KW-0660">Purine salvage</keyword>
<comment type="catalytic activity">
    <reaction evidence="1">
        <text>AMP + diphosphate = 5-phospho-alpha-D-ribose 1-diphosphate + adenine</text>
        <dbReference type="Rhea" id="RHEA:16609"/>
        <dbReference type="ChEBI" id="CHEBI:16708"/>
        <dbReference type="ChEBI" id="CHEBI:33019"/>
        <dbReference type="ChEBI" id="CHEBI:58017"/>
        <dbReference type="ChEBI" id="CHEBI:456215"/>
        <dbReference type="EC" id="2.4.2.7"/>
    </reaction>
</comment>
<reference evidence="12" key="1">
    <citation type="journal article" date="2012" name="Proc. Natl. Acad. Sci. U.S.A.">
        <title>Antigenic diversity is generated by distinct evolutionary mechanisms in African trypanosome species.</title>
        <authorList>
            <person name="Jackson A.P."/>
            <person name="Berry A."/>
            <person name="Aslett M."/>
            <person name="Allison H.C."/>
            <person name="Burton P."/>
            <person name="Vavrova-Anderson J."/>
            <person name="Brown R."/>
            <person name="Browne H."/>
            <person name="Corton N."/>
            <person name="Hauser H."/>
            <person name="Gamble J."/>
            <person name="Gilderthorp R."/>
            <person name="Marcello L."/>
            <person name="McQuillan J."/>
            <person name="Otto T.D."/>
            <person name="Quail M.A."/>
            <person name="Sanders M.J."/>
            <person name="van Tonder A."/>
            <person name="Ginger M.L."/>
            <person name="Field M.C."/>
            <person name="Barry J.D."/>
            <person name="Hertz-Fowler C."/>
            <person name="Berriman M."/>
        </authorList>
    </citation>
    <scope>NUCLEOTIDE SEQUENCE</scope>
    <source>
        <strain evidence="12">IL3000</strain>
    </source>
</reference>
<dbReference type="GO" id="GO:0005737">
    <property type="term" value="C:cytoplasm"/>
    <property type="evidence" value="ECO:0007669"/>
    <property type="project" value="UniProtKB-SubCell"/>
</dbReference>
<dbReference type="GO" id="GO:0003999">
    <property type="term" value="F:adenine phosphoribosyltransferase activity"/>
    <property type="evidence" value="ECO:0007669"/>
    <property type="project" value="UniProtKB-EC"/>
</dbReference>
<feature type="domain" description="Phosphoribosyltransferase" evidence="11">
    <location>
        <begin position="5"/>
        <end position="109"/>
    </location>
</feature>
<dbReference type="InterPro" id="IPR000836">
    <property type="entry name" value="PRTase_dom"/>
</dbReference>
<keyword evidence="9" id="KW-0808">Transferase</keyword>
<protein>
    <recommendedName>
        <fullName evidence="6">adenine phosphoribosyltransferase</fullName>
        <ecNumber evidence="6">2.4.2.7</ecNumber>
    </recommendedName>
</protein>
<name>G0UPL1_TRYCI</name>
<evidence type="ECO:0000256" key="5">
    <source>
        <dbReference type="ARBA" id="ARBA00011738"/>
    </source>
</evidence>
<evidence type="ECO:0000256" key="7">
    <source>
        <dbReference type="ARBA" id="ARBA00022490"/>
    </source>
</evidence>
<evidence type="ECO:0000256" key="8">
    <source>
        <dbReference type="ARBA" id="ARBA00022676"/>
    </source>
</evidence>
<dbReference type="InterPro" id="IPR029057">
    <property type="entry name" value="PRTase-like"/>
</dbReference>
<dbReference type="VEuPathDB" id="TriTrypDB:TcIL3000_7_1260"/>
<evidence type="ECO:0000256" key="6">
    <source>
        <dbReference type="ARBA" id="ARBA00011893"/>
    </source>
</evidence>
<proteinExistence type="inferred from homology"/>
<comment type="similarity">
    <text evidence="4">Belongs to the purine/pyrimidine phosphoribosyltransferase family.</text>
</comment>
<dbReference type="PANTHER" id="PTHR11776">
    <property type="entry name" value="ADENINE PHOSPHORIBOSYLTRANSFERASE"/>
    <property type="match status" value="1"/>
</dbReference>
<accession>G0UPL1</accession>
<evidence type="ECO:0000256" key="3">
    <source>
        <dbReference type="ARBA" id="ARBA00004659"/>
    </source>
</evidence>
<evidence type="ECO:0000313" key="12">
    <source>
        <dbReference type="EMBL" id="CCC91322.1"/>
    </source>
</evidence>
<organism evidence="12">
    <name type="scientific">Trypanosoma congolense (strain IL3000)</name>
    <dbReference type="NCBI Taxonomy" id="1068625"/>
    <lineage>
        <taxon>Eukaryota</taxon>
        <taxon>Discoba</taxon>
        <taxon>Euglenozoa</taxon>
        <taxon>Kinetoplastea</taxon>
        <taxon>Metakinetoplastina</taxon>
        <taxon>Trypanosomatida</taxon>
        <taxon>Trypanosomatidae</taxon>
        <taxon>Trypanosoma</taxon>
        <taxon>Nannomonas</taxon>
    </lineage>
</organism>
<evidence type="ECO:0000256" key="9">
    <source>
        <dbReference type="ARBA" id="ARBA00022679"/>
    </source>
</evidence>
<dbReference type="Pfam" id="PF00156">
    <property type="entry name" value="Pribosyltran"/>
    <property type="match status" value="1"/>
</dbReference>
<dbReference type="CDD" id="cd06223">
    <property type="entry name" value="PRTases_typeI"/>
    <property type="match status" value="1"/>
</dbReference>
<evidence type="ECO:0000256" key="1">
    <source>
        <dbReference type="ARBA" id="ARBA00000868"/>
    </source>
</evidence>
<dbReference type="GO" id="GO:0006166">
    <property type="term" value="P:purine ribonucleoside salvage"/>
    <property type="evidence" value="ECO:0007669"/>
    <property type="project" value="UniProtKB-KW"/>
</dbReference>
<dbReference type="InterPro" id="IPR050120">
    <property type="entry name" value="Adenine_PRTase"/>
</dbReference>